<evidence type="ECO:0000256" key="1">
    <source>
        <dbReference type="ARBA" id="ARBA00008936"/>
    </source>
</evidence>
<dbReference type="EMBL" id="VBAK01000063">
    <property type="protein sequence ID" value="TMI92349.1"/>
    <property type="molecule type" value="Genomic_DNA"/>
</dbReference>
<dbReference type="SUPFAM" id="SSF50615">
    <property type="entry name" value="N-terminal domain of alpha and beta subunits of F1 ATP synthase"/>
    <property type="match status" value="1"/>
</dbReference>
<dbReference type="PANTHER" id="PTHR43607">
    <property type="entry name" value="V-TYPE PROTON ATPASE CATALYTIC SUBUNIT A"/>
    <property type="match status" value="1"/>
</dbReference>
<evidence type="ECO:0000256" key="4">
    <source>
        <dbReference type="ARBA" id="ARBA00022781"/>
    </source>
</evidence>
<dbReference type="PANTHER" id="PTHR43607:SF1">
    <property type="entry name" value="H(+)-TRANSPORTING TWO-SECTOR ATPASE"/>
    <property type="match status" value="1"/>
</dbReference>
<dbReference type="InterPro" id="IPR055190">
    <property type="entry name" value="ATP-synt_VA_C"/>
</dbReference>
<evidence type="ECO:0000256" key="6">
    <source>
        <dbReference type="ARBA" id="ARBA00022967"/>
    </source>
</evidence>
<evidence type="ECO:0000256" key="8">
    <source>
        <dbReference type="HAMAP-Rule" id="MF_00309"/>
    </source>
</evidence>
<dbReference type="InterPro" id="IPR000194">
    <property type="entry name" value="ATPase_F1/V1/A1_a/bsu_nucl-bd"/>
</dbReference>
<evidence type="ECO:0000313" key="15">
    <source>
        <dbReference type="Proteomes" id="UP000318509"/>
    </source>
</evidence>
<dbReference type="Pfam" id="PF00006">
    <property type="entry name" value="ATP-synt_ab"/>
    <property type="match status" value="1"/>
</dbReference>
<dbReference type="GO" id="GO:0046933">
    <property type="term" value="F:proton-transporting ATP synthase activity, rotational mechanism"/>
    <property type="evidence" value="ECO:0007669"/>
    <property type="project" value="UniProtKB-UniRule"/>
</dbReference>
<keyword evidence="7 8" id="KW-0406">Ion transport</keyword>
<evidence type="ECO:0000259" key="10">
    <source>
        <dbReference type="Pfam" id="PF00006"/>
    </source>
</evidence>
<accession>A0A537K994</accession>
<dbReference type="GO" id="GO:0045259">
    <property type="term" value="C:proton-transporting ATP synthase complex"/>
    <property type="evidence" value="ECO:0007669"/>
    <property type="project" value="UniProtKB-ARBA"/>
</dbReference>
<feature type="domain" description="ATPase F1/V1/A1 complex alpha/beta subunit nucleotide-binding" evidence="10">
    <location>
        <begin position="210"/>
        <end position="433"/>
    </location>
</feature>
<evidence type="ECO:0000256" key="7">
    <source>
        <dbReference type="ARBA" id="ARBA00023065"/>
    </source>
</evidence>
<sequence length="605" mass="66174">MAGATGEITRISGPAVIARGLAGARMYDIVRVGKEKLIGEIIRLDGETAFVQVYEDTSGLYLGEPIESTGAPLALELGPGMLSSIYDGIQRPLDKIRDAQGDFISRGVVVTSLDRARKWTFVPKVKQGDRVGPGDILGEVQEYSYAHRVMVPPDASEDEVAEIRGGDVTVTDVVARLRGGRELRMMQTWPVRIPRPAKRKLEPTELFVTGQRILDVLFPVAMGGTAAVPGPFGSGKTVVQQTLSKWSNADIIVYVGCGERGNEMTDVLTEFPELEDPRNGRPLMERTILVANTSNMPVAAREASIYTGVTMAEYFRDMGYRVALMADSTSRWAEALREISSRLEEMPAEEGYPPYLASRLSAFYERAGRAVVLGKDERVGAVTVVGAVSPPGGDLSEPVTQSTLRIVGTFWSLDASLAYRRHFPAINWNRSYSLYEGLLNSWYGKNVAEDFTGQRAWVSAILSREAGLQEVVQLVGPDALQDQERLVIETGKMIREYFLQQSAFSEVDASCSLEKAYWMVRGIRAFNEAAAQALERGMVIDEIINLPQNEQIARFKEVPNDKFRPHIDEFLKSLPAAFGEKAKGAAPVGASGASGDGPRGAARQT</sequence>
<feature type="domain" description="ATPsynthase alpha/beta subunit barrel-sandwich" evidence="12">
    <location>
        <begin position="110"/>
        <end position="192"/>
    </location>
</feature>
<keyword evidence="4 8" id="KW-0375">Hydrogen ion transport</keyword>
<dbReference type="GO" id="GO:0005524">
    <property type="term" value="F:ATP binding"/>
    <property type="evidence" value="ECO:0007669"/>
    <property type="project" value="UniProtKB-UniRule"/>
</dbReference>
<dbReference type="InterPro" id="IPR027417">
    <property type="entry name" value="P-loop_NTPase"/>
</dbReference>
<evidence type="ECO:0000259" key="11">
    <source>
        <dbReference type="Pfam" id="PF02874"/>
    </source>
</evidence>
<dbReference type="PROSITE" id="PS00152">
    <property type="entry name" value="ATPASE_ALPHA_BETA"/>
    <property type="match status" value="1"/>
</dbReference>
<keyword evidence="3 8" id="KW-0547">Nucleotide-binding</keyword>
<keyword evidence="2 8" id="KW-0813">Transport</keyword>
<dbReference type="EC" id="7.1.2.2" evidence="8"/>
<evidence type="ECO:0000256" key="9">
    <source>
        <dbReference type="SAM" id="MobiDB-lite"/>
    </source>
</evidence>
<dbReference type="AlphaFoldDB" id="A0A537K994"/>
<evidence type="ECO:0000256" key="5">
    <source>
        <dbReference type="ARBA" id="ARBA00022840"/>
    </source>
</evidence>
<dbReference type="InterPro" id="IPR023366">
    <property type="entry name" value="ATP_synth_asu-like_sf"/>
</dbReference>
<dbReference type="GO" id="GO:0042777">
    <property type="term" value="P:proton motive force-driven plasma membrane ATP synthesis"/>
    <property type="evidence" value="ECO:0007669"/>
    <property type="project" value="UniProtKB-UniRule"/>
</dbReference>
<gene>
    <name evidence="8" type="primary">atpA</name>
    <name evidence="14" type="ORF">E6H00_02830</name>
</gene>
<name>A0A537K994_9BACT</name>
<dbReference type="SUPFAM" id="SSF47917">
    <property type="entry name" value="C-terminal domain of alpha and beta subunits of F1 ATP synthase"/>
    <property type="match status" value="1"/>
</dbReference>
<dbReference type="InterPro" id="IPR004100">
    <property type="entry name" value="ATPase_F1/V1/A1_a/bsu_N"/>
</dbReference>
<dbReference type="CDD" id="cd18111">
    <property type="entry name" value="ATP-synt_V_A-type_alpha_C"/>
    <property type="match status" value="1"/>
</dbReference>
<organism evidence="14 15">
    <name type="scientific">Candidatus Segetimicrobium genomatis</name>
    <dbReference type="NCBI Taxonomy" id="2569760"/>
    <lineage>
        <taxon>Bacteria</taxon>
        <taxon>Bacillati</taxon>
        <taxon>Candidatus Sysuimicrobiota</taxon>
        <taxon>Candidatus Sysuimicrobiia</taxon>
        <taxon>Candidatus Sysuimicrobiales</taxon>
        <taxon>Candidatus Segetimicrobiaceae</taxon>
        <taxon>Candidatus Segetimicrobium</taxon>
    </lineage>
</organism>
<keyword evidence="8" id="KW-0066">ATP synthesis</keyword>
<evidence type="ECO:0000256" key="2">
    <source>
        <dbReference type="ARBA" id="ARBA00022448"/>
    </source>
</evidence>
<dbReference type="HAMAP" id="MF_00309">
    <property type="entry name" value="ATP_synth_A_arch"/>
    <property type="match status" value="1"/>
</dbReference>
<dbReference type="Gene3D" id="1.10.1140.10">
    <property type="entry name" value="Bovine Mitochondrial F1-atpase, Atp Synthase Beta Chain, Chain D, domain 3"/>
    <property type="match status" value="1"/>
</dbReference>
<reference evidence="14 15" key="1">
    <citation type="journal article" date="2019" name="Nat. Microbiol.">
        <title>Mediterranean grassland soil C-N compound turnover is dependent on rainfall and depth, and is mediated by genomically divergent microorganisms.</title>
        <authorList>
            <person name="Diamond S."/>
            <person name="Andeer P.F."/>
            <person name="Li Z."/>
            <person name="Crits-Christoph A."/>
            <person name="Burstein D."/>
            <person name="Anantharaman K."/>
            <person name="Lane K.R."/>
            <person name="Thomas B.C."/>
            <person name="Pan C."/>
            <person name="Northen T.R."/>
            <person name="Banfield J.F."/>
        </authorList>
    </citation>
    <scope>NUCLEOTIDE SEQUENCE [LARGE SCALE GENOMIC DNA]</scope>
    <source>
        <strain evidence="14">NP_3</strain>
    </source>
</reference>
<dbReference type="Proteomes" id="UP000318509">
    <property type="component" value="Unassembled WGS sequence"/>
</dbReference>
<evidence type="ECO:0000313" key="14">
    <source>
        <dbReference type="EMBL" id="TMI92349.1"/>
    </source>
</evidence>
<feature type="domain" description="ATP synthase A/B type C-terminal" evidence="13">
    <location>
        <begin position="441"/>
        <end position="543"/>
    </location>
</feature>
<dbReference type="InterPro" id="IPR022878">
    <property type="entry name" value="V-ATPase_asu"/>
</dbReference>
<dbReference type="FunFam" id="2.40.30.20:FF:000002">
    <property type="entry name" value="V-type proton ATPase catalytic subunit A"/>
    <property type="match status" value="1"/>
</dbReference>
<dbReference type="NCBIfam" id="NF003220">
    <property type="entry name" value="PRK04192.1"/>
    <property type="match status" value="1"/>
</dbReference>
<dbReference type="InterPro" id="IPR036121">
    <property type="entry name" value="ATPase_F1/V1/A1_a/bsu_N_sf"/>
</dbReference>
<dbReference type="CDD" id="cd18119">
    <property type="entry name" value="ATP-synt_V_A-type_alpha_N"/>
    <property type="match status" value="1"/>
</dbReference>
<feature type="binding site" evidence="8">
    <location>
        <begin position="230"/>
        <end position="237"/>
    </location>
    <ligand>
        <name>ATP</name>
        <dbReference type="ChEBI" id="CHEBI:30616"/>
    </ligand>
</feature>
<protein>
    <recommendedName>
        <fullName evidence="8">V-type ATP synthase alpha chain</fullName>
        <ecNumber evidence="8">7.1.2.2</ecNumber>
    </recommendedName>
    <alternativeName>
        <fullName evidence="8">V-ATPase subunit A</fullName>
    </alternativeName>
</protein>
<dbReference type="InterPro" id="IPR031686">
    <property type="entry name" value="ATP-synth_a_Xtn"/>
</dbReference>
<evidence type="ECO:0000259" key="12">
    <source>
        <dbReference type="Pfam" id="PF16886"/>
    </source>
</evidence>
<dbReference type="CDD" id="cd01134">
    <property type="entry name" value="V_A-ATPase_A"/>
    <property type="match status" value="1"/>
</dbReference>
<dbReference type="InterPro" id="IPR020003">
    <property type="entry name" value="ATPase_a/bsu_AS"/>
</dbReference>
<keyword evidence="6 8" id="KW-1278">Translocase</keyword>
<comment type="catalytic activity">
    <reaction evidence="8">
        <text>ATP + H2O + 4 H(+)(in) = ADP + phosphate + 5 H(+)(out)</text>
        <dbReference type="Rhea" id="RHEA:57720"/>
        <dbReference type="ChEBI" id="CHEBI:15377"/>
        <dbReference type="ChEBI" id="CHEBI:15378"/>
        <dbReference type="ChEBI" id="CHEBI:30616"/>
        <dbReference type="ChEBI" id="CHEBI:43474"/>
        <dbReference type="ChEBI" id="CHEBI:456216"/>
        <dbReference type="EC" id="7.1.2.2"/>
    </reaction>
</comment>
<dbReference type="Pfam" id="PF22919">
    <property type="entry name" value="ATP-synt_VA_C"/>
    <property type="match status" value="1"/>
</dbReference>
<dbReference type="InterPro" id="IPR024034">
    <property type="entry name" value="ATPase_F1/V1_b/a_C"/>
</dbReference>
<evidence type="ECO:0000256" key="3">
    <source>
        <dbReference type="ARBA" id="ARBA00022741"/>
    </source>
</evidence>
<comment type="caution">
    <text evidence="14">The sequence shown here is derived from an EMBL/GenBank/DDBJ whole genome shotgun (WGS) entry which is preliminary data.</text>
</comment>
<dbReference type="Pfam" id="PF02874">
    <property type="entry name" value="ATP-synt_ab_N"/>
    <property type="match status" value="1"/>
</dbReference>
<comment type="function">
    <text evidence="8">Produces ATP from ADP in the presence of a proton gradient across the membrane. The V-type alpha chain is a catalytic subunit.</text>
</comment>
<feature type="domain" description="ATPase F1/V1/A1 complex alpha/beta subunit N-terminal" evidence="11">
    <location>
        <begin position="8"/>
        <end position="70"/>
    </location>
</feature>
<keyword evidence="5 8" id="KW-0067">ATP-binding</keyword>
<dbReference type="GO" id="GO:0046961">
    <property type="term" value="F:proton-transporting ATPase activity, rotational mechanism"/>
    <property type="evidence" value="ECO:0007669"/>
    <property type="project" value="InterPro"/>
</dbReference>
<dbReference type="SUPFAM" id="SSF52540">
    <property type="entry name" value="P-loop containing nucleoside triphosphate hydrolases"/>
    <property type="match status" value="1"/>
</dbReference>
<proteinExistence type="inferred from homology"/>
<dbReference type="Gene3D" id="3.40.50.300">
    <property type="entry name" value="P-loop containing nucleotide triphosphate hydrolases"/>
    <property type="match status" value="1"/>
</dbReference>
<feature type="region of interest" description="Disordered" evidence="9">
    <location>
        <begin position="585"/>
        <end position="605"/>
    </location>
</feature>
<comment type="similarity">
    <text evidence="1 8">Belongs to the ATPase alpha/beta chains family.</text>
</comment>
<dbReference type="Pfam" id="PF16886">
    <property type="entry name" value="ATP-synt_ab_Xtn"/>
    <property type="match status" value="1"/>
</dbReference>
<dbReference type="Gene3D" id="2.40.50.100">
    <property type="match status" value="1"/>
</dbReference>
<evidence type="ECO:0000259" key="13">
    <source>
        <dbReference type="Pfam" id="PF22919"/>
    </source>
</evidence>
<dbReference type="Gene3D" id="2.40.30.20">
    <property type="match status" value="1"/>
</dbReference>